<reference evidence="2 5" key="2">
    <citation type="submission" date="2016-03" db="EMBL/GenBank/DDBJ databases">
        <title>Spore heat resistance.</title>
        <authorList>
            <person name="Boekhorst J."/>
            <person name="Berendsen E.M."/>
            <person name="Wells-Bennik M.H."/>
            <person name="Kuipers O.P."/>
        </authorList>
    </citation>
    <scope>NUCLEOTIDE SEQUENCE [LARGE SCALE GENOMIC DNA]</scope>
    <source>
        <strain evidence="2 5">GS8</strain>
    </source>
</reference>
<dbReference type="InterPro" id="IPR007563">
    <property type="entry name" value="DUF554"/>
</dbReference>
<evidence type="ECO:0000313" key="4">
    <source>
        <dbReference type="Proteomes" id="UP000075517"/>
    </source>
</evidence>
<keyword evidence="5" id="KW-1185">Reference proteome</keyword>
<feature type="transmembrane region" description="Helical" evidence="1">
    <location>
        <begin position="21"/>
        <end position="40"/>
    </location>
</feature>
<reference evidence="3 4" key="1">
    <citation type="submission" date="2016-01" db="EMBL/GenBank/DDBJ databases">
        <title>Draft Genome Sequences of Seven Thermophilic Sporeformers Isolated from Foods.</title>
        <authorList>
            <person name="Berendsen E.M."/>
            <person name="Wells-Bennik M.H."/>
            <person name="Krawcyk A.O."/>
            <person name="De Jong A."/>
            <person name="Holsappel S."/>
            <person name="Eijlander R.T."/>
            <person name="Kuipers O.P."/>
        </authorList>
    </citation>
    <scope>NUCLEOTIDE SEQUENCE [LARGE SCALE GENOMIC DNA]</scope>
    <source>
        <strain evidence="3 4">B4114</strain>
    </source>
</reference>
<dbReference type="AlphaFoldDB" id="A0A150N242"/>
<dbReference type="EMBL" id="LUCS01000003">
    <property type="protein sequence ID" value="KAF6512661.1"/>
    <property type="molecule type" value="Genomic_DNA"/>
</dbReference>
<keyword evidence="1" id="KW-0472">Membrane</keyword>
<evidence type="ECO:0000313" key="5">
    <source>
        <dbReference type="Proteomes" id="UP000773850"/>
    </source>
</evidence>
<proteinExistence type="predicted"/>
<dbReference type="Proteomes" id="UP000773850">
    <property type="component" value="Unassembled WGS sequence"/>
</dbReference>
<organism evidence="3 4">
    <name type="scientific">Geobacillus stearothermophilus</name>
    <name type="common">Bacillus stearothermophilus</name>
    <dbReference type="NCBI Taxonomy" id="1422"/>
    <lineage>
        <taxon>Bacteria</taxon>
        <taxon>Bacillati</taxon>
        <taxon>Bacillota</taxon>
        <taxon>Bacilli</taxon>
        <taxon>Bacillales</taxon>
        <taxon>Anoxybacillaceae</taxon>
        <taxon>Geobacillus</taxon>
    </lineage>
</organism>
<evidence type="ECO:0000313" key="2">
    <source>
        <dbReference type="EMBL" id="KAF6512661.1"/>
    </source>
</evidence>
<accession>A0A150N242</accession>
<evidence type="ECO:0000256" key="1">
    <source>
        <dbReference type="SAM" id="Phobius"/>
    </source>
</evidence>
<dbReference type="Proteomes" id="UP000075517">
    <property type="component" value="Unassembled WGS sequence"/>
</dbReference>
<dbReference type="EMBL" id="LQYY01000155">
    <property type="protein sequence ID" value="KYD30787.1"/>
    <property type="molecule type" value="Genomic_DNA"/>
</dbReference>
<keyword evidence="1" id="KW-1133">Transmembrane helix</keyword>
<comment type="caution">
    <text evidence="3">The sequence shown here is derived from an EMBL/GenBank/DDBJ whole genome shotgun (WGS) entry which is preliminary data.</text>
</comment>
<gene>
    <name evidence="3" type="ORF">B4114_2976</name>
    <name evidence="2" type="ORF">GS8_140</name>
</gene>
<sequence length="41" mass="4172">MVGSSLMAIGLNMLGLTNIRVANLLPSILVVAAAVCVLSFV</sequence>
<protein>
    <submittedName>
        <fullName evidence="2">Membrane protein</fullName>
    </submittedName>
</protein>
<evidence type="ECO:0000313" key="3">
    <source>
        <dbReference type="EMBL" id="KYD30787.1"/>
    </source>
</evidence>
<dbReference type="Pfam" id="PF04474">
    <property type="entry name" value="DUF554"/>
    <property type="match status" value="1"/>
</dbReference>
<dbReference type="PATRIC" id="fig|1422.17.peg.2344"/>
<keyword evidence="1" id="KW-0812">Transmembrane</keyword>
<name>A0A150N242_GEOSE</name>